<dbReference type="EMBL" id="UOEP01000192">
    <property type="protein sequence ID" value="VAW23366.1"/>
    <property type="molecule type" value="Genomic_DNA"/>
</dbReference>
<reference evidence="1" key="1">
    <citation type="submission" date="2018-06" db="EMBL/GenBank/DDBJ databases">
        <authorList>
            <person name="Zhirakovskaya E."/>
        </authorList>
    </citation>
    <scope>NUCLEOTIDE SEQUENCE</scope>
</reference>
<protein>
    <submittedName>
        <fullName evidence="1">Uncharacterized protein</fullName>
    </submittedName>
</protein>
<name>A0A3B0UUE5_9ZZZZ</name>
<sequence>MKKYYYLVATPESLIVSHLEPIDFGSYLAVGTKKRICEQAIFFEIDPEKCQLPVDYINKKLIPYENGEPKRSVYLSIYRALEKTPLDALKNLYLVTDDGKVLEIPPGKYEVNDETIIHLYQQINPITTRVTSKLSPPEFIKFLTDTTKPVSTPKLFFVELQLNELATNPNAPLNTLPYRNPDHLRECLIKLRQSPGRQTKTVLRIMTKEIAYRTIKDGFFIGDKDDYLFYPFPTIDELESNYFSWWRSALVHHL</sequence>
<gene>
    <name evidence="1" type="ORF">MNBD_BACTEROID01-2527</name>
</gene>
<proteinExistence type="predicted"/>
<dbReference type="AlphaFoldDB" id="A0A3B0UUE5"/>
<organism evidence="1">
    <name type="scientific">hydrothermal vent metagenome</name>
    <dbReference type="NCBI Taxonomy" id="652676"/>
    <lineage>
        <taxon>unclassified sequences</taxon>
        <taxon>metagenomes</taxon>
        <taxon>ecological metagenomes</taxon>
    </lineage>
</organism>
<evidence type="ECO:0000313" key="1">
    <source>
        <dbReference type="EMBL" id="VAW23366.1"/>
    </source>
</evidence>
<accession>A0A3B0UUE5</accession>